<dbReference type="PROSITE" id="PS51402">
    <property type="entry name" value="CATALASE_3"/>
    <property type="match status" value="1"/>
</dbReference>
<evidence type="ECO:0000313" key="3">
    <source>
        <dbReference type="Proteomes" id="UP000800036"/>
    </source>
</evidence>
<protein>
    <submittedName>
        <fullName evidence="2">Catalase domain-containing protein</fullName>
    </submittedName>
</protein>
<proteinExistence type="predicted"/>
<dbReference type="Proteomes" id="UP000800036">
    <property type="component" value="Unassembled WGS sequence"/>
</dbReference>
<dbReference type="SUPFAM" id="SSF56634">
    <property type="entry name" value="Heme-dependent catalase-like"/>
    <property type="match status" value="1"/>
</dbReference>
<gene>
    <name evidence="2" type="ORF">BU23DRAFT_532029</name>
</gene>
<dbReference type="SMART" id="SM01060">
    <property type="entry name" value="Catalase"/>
    <property type="match status" value="1"/>
</dbReference>
<dbReference type="EMBL" id="ML976675">
    <property type="protein sequence ID" value="KAF1974434.1"/>
    <property type="molecule type" value="Genomic_DNA"/>
</dbReference>
<dbReference type="PIRSF" id="PIRSF000296">
    <property type="entry name" value="SrpA"/>
    <property type="match status" value="1"/>
</dbReference>
<dbReference type="Gene3D" id="1.20.1280.120">
    <property type="match status" value="1"/>
</dbReference>
<dbReference type="GO" id="GO:0042542">
    <property type="term" value="P:response to hydrogen peroxide"/>
    <property type="evidence" value="ECO:0007669"/>
    <property type="project" value="TreeGrafter"/>
</dbReference>
<dbReference type="Gene3D" id="2.40.180.10">
    <property type="entry name" value="Catalase core domain"/>
    <property type="match status" value="1"/>
</dbReference>
<dbReference type="GO" id="GO:0004096">
    <property type="term" value="F:catalase activity"/>
    <property type="evidence" value="ECO:0007669"/>
    <property type="project" value="InterPro"/>
</dbReference>
<dbReference type="GO" id="GO:0005739">
    <property type="term" value="C:mitochondrion"/>
    <property type="evidence" value="ECO:0007669"/>
    <property type="project" value="TreeGrafter"/>
</dbReference>
<dbReference type="PANTHER" id="PTHR11465">
    <property type="entry name" value="CATALASE"/>
    <property type="match status" value="1"/>
</dbReference>
<dbReference type="Pfam" id="PF00199">
    <property type="entry name" value="Catalase"/>
    <property type="match status" value="1"/>
</dbReference>
<sequence length="318" mass="34704">MPLSADTQILETATGLVNALRSAQPPGTSKSFRPAHAKGHLLTSTFTPSPTASTLSSAPHFNLPSTPLTIRFSSSTGLPAIQDTDPNSNPRGIALRFHIPSAEDGKRRHTDIIAHSTPFFPVRSGEDFLALLQALGAGGDAVPKFLGEHPETKRFLDAPKPSPESFATARYWGVNAFVFTNEEGKETTVRYQIVPVAGEHSLSPSQLSDKSENYLFEELAPRLSKSPIVFKLQAQIAQEGDVTDDATVLWPEEREVVELGEVRIEKVKGDEESLSEQKKVIFDPVPRVKGVRASADPLVEMRANIYLVSGRERREAEA</sequence>
<evidence type="ECO:0000259" key="1">
    <source>
        <dbReference type="SMART" id="SM01060"/>
    </source>
</evidence>
<feature type="domain" description="Catalase core" evidence="1">
    <location>
        <begin position="11"/>
        <end position="318"/>
    </location>
</feature>
<dbReference type="InterPro" id="IPR020835">
    <property type="entry name" value="Catalase_sf"/>
</dbReference>
<dbReference type="GO" id="GO:0005777">
    <property type="term" value="C:peroxisome"/>
    <property type="evidence" value="ECO:0007669"/>
    <property type="project" value="TreeGrafter"/>
</dbReference>
<evidence type="ECO:0000313" key="2">
    <source>
        <dbReference type="EMBL" id="KAF1974434.1"/>
    </source>
</evidence>
<keyword evidence="3" id="KW-1185">Reference proteome</keyword>
<name>A0A6A5VBA2_9PLEO</name>
<organism evidence="2 3">
    <name type="scientific">Bimuria novae-zelandiae CBS 107.79</name>
    <dbReference type="NCBI Taxonomy" id="1447943"/>
    <lineage>
        <taxon>Eukaryota</taxon>
        <taxon>Fungi</taxon>
        <taxon>Dikarya</taxon>
        <taxon>Ascomycota</taxon>
        <taxon>Pezizomycotina</taxon>
        <taxon>Dothideomycetes</taxon>
        <taxon>Pleosporomycetidae</taxon>
        <taxon>Pleosporales</taxon>
        <taxon>Massarineae</taxon>
        <taxon>Didymosphaeriaceae</taxon>
        <taxon>Bimuria</taxon>
    </lineage>
</organism>
<dbReference type="CDD" id="cd08153">
    <property type="entry name" value="srpA_like"/>
    <property type="match status" value="1"/>
</dbReference>
<dbReference type="InterPro" id="IPR011614">
    <property type="entry name" value="Catalase_core"/>
</dbReference>
<dbReference type="GO" id="GO:0020037">
    <property type="term" value="F:heme binding"/>
    <property type="evidence" value="ECO:0007669"/>
    <property type="project" value="InterPro"/>
</dbReference>
<reference evidence="2" key="1">
    <citation type="journal article" date="2020" name="Stud. Mycol.">
        <title>101 Dothideomycetes genomes: a test case for predicting lifestyles and emergence of pathogens.</title>
        <authorList>
            <person name="Haridas S."/>
            <person name="Albert R."/>
            <person name="Binder M."/>
            <person name="Bloem J."/>
            <person name="Labutti K."/>
            <person name="Salamov A."/>
            <person name="Andreopoulos B."/>
            <person name="Baker S."/>
            <person name="Barry K."/>
            <person name="Bills G."/>
            <person name="Bluhm B."/>
            <person name="Cannon C."/>
            <person name="Castanera R."/>
            <person name="Culley D."/>
            <person name="Daum C."/>
            <person name="Ezra D."/>
            <person name="Gonzalez J."/>
            <person name="Henrissat B."/>
            <person name="Kuo A."/>
            <person name="Liang C."/>
            <person name="Lipzen A."/>
            <person name="Lutzoni F."/>
            <person name="Magnuson J."/>
            <person name="Mondo S."/>
            <person name="Nolan M."/>
            <person name="Ohm R."/>
            <person name="Pangilinan J."/>
            <person name="Park H.-J."/>
            <person name="Ramirez L."/>
            <person name="Alfaro M."/>
            <person name="Sun H."/>
            <person name="Tritt A."/>
            <person name="Yoshinaga Y."/>
            <person name="Zwiers L.-H."/>
            <person name="Turgeon B."/>
            <person name="Goodwin S."/>
            <person name="Spatafora J."/>
            <person name="Crous P."/>
            <person name="Grigoriev I."/>
        </authorList>
    </citation>
    <scope>NUCLEOTIDE SEQUENCE</scope>
    <source>
        <strain evidence="2">CBS 107.79</strain>
    </source>
</reference>
<accession>A0A6A5VBA2</accession>
<dbReference type="InterPro" id="IPR018028">
    <property type="entry name" value="Catalase"/>
</dbReference>
<dbReference type="GO" id="GO:0042744">
    <property type="term" value="P:hydrogen peroxide catabolic process"/>
    <property type="evidence" value="ECO:0007669"/>
    <property type="project" value="TreeGrafter"/>
</dbReference>
<dbReference type="OrthoDB" id="2379805at2759"/>
<dbReference type="PANTHER" id="PTHR11465:SF62">
    <property type="entry name" value="CATALASE T"/>
    <property type="match status" value="1"/>
</dbReference>
<dbReference type="InterPro" id="IPR024168">
    <property type="entry name" value="Catalase_SrpA-type_pred"/>
</dbReference>
<dbReference type="AlphaFoldDB" id="A0A6A5VBA2"/>